<keyword evidence="2" id="KW-0808">Transferase</keyword>
<dbReference type="Pfam" id="PF13302">
    <property type="entry name" value="Acetyltransf_3"/>
    <property type="match status" value="1"/>
</dbReference>
<dbReference type="Proteomes" id="UP000295416">
    <property type="component" value="Unassembled WGS sequence"/>
</dbReference>
<sequence length="198" mass="22800">MNIEAVEAIELSGEAVKITPMTLDHVSGLFEAGNDQRIWSYMPMNIKSAKDMDKLVHQALQDKKSGTAFPFAIMDSNSKKLIGSTRFLDISVPNRNLEIGWTWLSPAVWRSKVNTECKYLLLKYCFETLETIRVQIKTDERNTRSQQAIERLGAVKEGILRNHRILADGFYRNTVCYSIIEKEWPAVKARLERHLKRN</sequence>
<reference evidence="2 3" key="1">
    <citation type="submission" date="2019-03" db="EMBL/GenBank/DDBJ databases">
        <title>Genomic Encyclopedia of Type Strains, Phase IV (KMG-IV): sequencing the most valuable type-strain genomes for metagenomic binning, comparative biology and taxonomic classification.</title>
        <authorList>
            <person name="Goeker M."/>
        </authorList>
    </citation>
    <scope>NUCLEOTIDE SEQUENCE [LARGE SCALE GENOMIC DNA]</scope>
    <source>
        <strain evidence="2 3">DSM 19377</strain>
    </source>
</reference>
<accession>A0A4V2SNB5</accession>
<dbReference type="EMBL" id="SLXK01000005">
    <property type="protein sequence ID" value="TCP30596.1"/>
    <property type="molecule type" value="Genomic_DNA"/>
</dbReference>
<feature type="domain" description="N-acetyltransferase" evidence="1">
    <location>
        <begin position="18"/>
        <end position="154"/>
    </location>
</feature>
<dbReference type="RefSeq" id="WP_132744576.1">
    <property type="nucleotide sequence ID" value="NZ_SLXK01000005.1"/>
</dbReference>
<evidence type="ECO:0000313" key="2">
    <source>
        <dbReference type="EMBL" id="TCP30596.1"/>
    </source>
</evidence>
<dbReference type="GO" id="GO:0016747">
    <property type="term" value="F:acyltransferase activity, transferring groups other than amino-acyl groups"/>
    <property type="evidence" value="ECO:0007669"/>
    <property type="project" value="InterPro"/>
</dbReference>
<protein>
    <submittedName>
        <fullName evidence="2">RimJ/RimL family protein N-acetyltransferase</fullName>
    </submittedName>
</protein>
<comment type="caution">
    <text evidence="2">The sequence shown here is derived from an EMBL/GenBank/DDBJ whole genome shotgun (WGS) entry which is preliminary data.</text>
</comment>
<name>A0A4V2SNB5_9BACL</name>
<organism evidence="2 3">
    <name type="scientific">Scopulibacillus darangshiensis</name>
    <dbReference type="NCBI Taxonomy" id="442528"/>
    <lineage>
        <taxon>Bacteria</taxon>
        <taxon>Bacillati</taxon>
        <taxon>Bacillota</taxon>
        <taxon>Bacilli</taxon>
        <taxon>Bacillales</taxon>
        <taxon>Sporolactobacillaceae</taxon>
        <taxon>Scopulibacillus</taxon>
    </lineage>
</organism>
<dbReference type="InterPro" id="IPR000182">
    <property type="entry name" value="GNAT_dom"/>
</dbReference>
<evidence type="ECO:0000259" key="1">
    <source>
        <dbReference type="Pfam" id="PF13302"/>
    </source>
</evidence>
<dbReference type="OrthoDB" id="9795199at2"/>
<dbReference type="InterPro" id="IPR016181">
    <property type="entry name" value="Acyl_CoA_acyltransferase"/>
</dbReference>
<dbReference type="PANTHER" id="PTHR43610:SF1">
    <property type="entry name" value="N-ACETYLTRANSFERASE DOMAIN-CONTAINING PROTEIN"/>
    <property type="match status" value="1"/>
</dbReference>
<gene>
    <name evidence="2" type="ORF">EV207_105125</name>
</gene>
<dbReference type="SUPFAM" id="SSF55729">
    <property type="entry name" value="Acyl-CoA N-acyltransferases (Nat)"/>
    <property type="match status" value="1"/>
</dbReference>
<dbReference type="Gene3D" id="3.40.630.30">
    <property type="match status" value="1"/>
</dbReference>
<keyword evidence="3" id="KW-1185">Reference proteome</keyword>
<dbReference type="PANTHER" id="PTHR43610">
    <property type="entry name" value="BLL6696 PROTEIN"/>
    <property type="match status" value="1"/>
</dbReference>
<proteinExistence type="predicted"/>
<dbReference type="AlphaFoldDB" id="A0A4V2SNB5"/>
<evidence type="ECO:0000313" key="3">
    <source>
        <dbReference type="Proteomes" id="UP000295416"/>
    </source>
</evidence>